<comment type="similarity">
    <text evidence="2">Belongs to the peptidase S54 family.</text>
</comment>
<dbReference type="GO" id="GO:0016020">
    <property type="term" value="C:membrane"/>
    <property type="evidence" value="ECO:0007669"/>
    <property type="project" value="UniProtKB-SubCell"/>
</dbReference>
<dbReference type="PANTHER" id="PTHR43731">
    <property type="entry name" value="RHOMBOID PROTEASE"/>
    <property type="match status" value="1"/>
</dbReference>
<organism evidence="9 10">
    <name type="scientific">Dyadobacter soli</name>
    <dbReference type="NCBI Taxonomy" id="659014"/>
    <lineage>
        <taxon>Bacteria</taxon>
        <taxon>Pseudomonadati</taxon>
        <taxon>Bacteroidota</taxon>
        <taxon>Cytophagia</taxon>
        <taxon>Cytophagales</taxon>
        <taxon>Spirosomataceae</taxon>
        <taxon>Dyadobacter</taxon>
    </lineage>
</organism>
<dbReference type="SUPFAM" id="SSF144091">
    <property type="entry name" value="Rhomboid-like"/>
    <property type="match status" value="1"/>
</dbReference>
<evidence type="ECO:0000259" key="8">
    <source>
        <dbReference type="Pfam" id="PF01694"/>
    </source>
</evidence>
<dbReference type="PANTHER" id="PTHR43731:SF14">
    <property type="entry name" value="PRESENILIN-ASSOCIATED RHOMBOID-LIKE PROTEIN, MITOCHONDRIAL"/>
    <property type="match status" value="1"/>
</dbReference>
<evidence type="ECO:0000256" key="4">
    <source>
        <dbReference type="ARBA" id="ARBA00022801"/>
    </source>
</evidence>
<dbReference type="AlphaFoldDB" id="A0A1G7F1R0"/>
<dbReference type="EMBL" id="FNAN01000006">
    <property type="protein sequence ID" value="SDE69829.1"/>
    <property type="molecule type" value="Genomic_DNA"/>
</dbReference>
<dbReference type="GO" id="GO:0004252">
    <property type="term" value="F:serine-type endopeptidase activity"/>
    <property type="evidence" value="ECO:0007669"/>
    <property type="project" value="InterPro"/>
</dbReference>
<dbReference type="OrthoDB" id="9807874at2"/>
<dbReference type="STRING" id="659014.SAMN04487996_106238"/>
<comment type="subcellular location">
    <subcellularLocation>
        <location evidence="1">Membrane</location>
        <topology evidence="1">Multi-pass membrane protein</topology>
    </subcellularLocation>
</comment>
<dbReference type="InterPro" id="IPR050925">
    <property type="entry name" value="Rhomboid_protease_S54"/>
</dbReference>
<dbReference type="Pfam" id="PF01694">
    <property type="entry name" value="Rhomboid"/>
    <property type="match status" value="1"/>
</dbReference>
<protein>
    <submittedName>
        <fullName evidence="9">Rhomboid family protein</fullName>
    </submittedName>
</protein>
<keyword evidence="4" id="KW-0378">Hydrolase</keyword>
<evidence type="ECO:0000313" key="9">
    <source>
        <dbReference type="EMBL" id="SDE69829.1"/>
    </source>
</evidence>
<gene>
    <name evidence="9" type="ORF">SAMN04487996_106238</name>
</gene>
<dbReference type="InterPro" id="IPR022764">
    <property type="entry name" value="Peptidase_S54_rhomboid_dom"/>
</dbReference>
<keyword evidence="10" id="KW-1185">Reference proteome</keyword>
<feature type="transmembrane region" description="Helical" evidence="7">
    <location>
        <begin position="172"/>
        <end position="192"/>
    </location>
</feature>
<reference evidence="10" key="1">
    <citation type="submission" date="2016-10" db="EMBL/GenBank/DDBJ databases">
        <authorList>
            <person name="Varghese N."/>
            <person name="Submissions S."/>
        </authorList>
    </citation>
    <scope>NUCLEOTIDE SEQUENCE [LARGE SCALE GENOMIC DNA]</scope>
    <source>
        <strain evidence="10">DSM 25329</strain>
    </source>
</reference>
<keyword evidence="5 7" id="KW-1133">Transmembrane helix</keyword>
<feature type="transmembrane region" description="Helical" evidence="7">
    <location>
        <begin position="44"/>
        <end position="65"/>
    </location>
</feature>
<dbReference type="InterPro" id="IPR035952">
    <property type="entry name" value="Rhomboid-like_sf"/>
</dbReference>
<feature type="transmembrane region" description="Helical" evidence="7">
    <location>
        <begin position="6"/>
        <end position="24"/>
    </location>
</feature>
<dbReference type="Gene3D" id="1.20.1540.10">
    <property type="entry name" value="Rhomboid-like"/>
    <property type="match status" value="1"/>
</dbReference>
<feature type="transmembrane region" description="Helical" evidence="7">
    <location>
        <begin position="85"/>
        <end position="104"/>
    </location>
</feature>
<accession>A0A1G7F1R0</accession>
<proteinExistence type="inferred from homology"/>
<keyword evidence="6 7" id="KW-0472">Membrane</keyword>
<evidence type="ECO:0000256" key="5">
    <source>
        <dbReference type="ARBA" id="ARBA00022989"/>
    </source>
</evidence>
<dbReference type="RefSeq" id="WP_090149497.1">
    <property type="nucleotide sequence ID" value="NZ_FNAN01000006.1"/>
</dbReference>
<evidence type="ECO:0000256" key="2">
    <source>
        <dbReference type="ARBA" id="ARBA00009045"/>
    </source>
</evidence>
<feature type="transmembrane region" description="Helical" evidence="7">
    <location>
        <begin position="140"/>
        <end position="160"/>
    </location>
</feature>
<evidence type="ECO:0000256" key="3">
    <source>
        <dbReference type="ARBA" id="ARBA00022692"/>
    </source>
</evidence>
<keyword evidence="3 7" id="KW-0812">Transmembrane</keyword>
<evidence type="ECO:0000256" key="1">
    <source>
        <dbReference type="ARBA" id="ARBA00004141"/>
    </source>
</evidence>
<evidence type="ECO:0000256" key="6">
    <source>
        <dbReference type="ARBA" id="ARBA00023136"/>
    </source>
</evidence>
<evidence type="ECO:0000256" key="7">
    <source>
        <dbReference type="SAM" id="Phobius"/>
    </source>
</evidence>
<sequence>MSITLILVIITSGISYYAFNNYSLMDKLILNPYRVTQRNEYYRFLTSGFVHADFGHLIFNMLSLWFVGESIERLFAMLFGPSGTFYYLFLYLVGIIVSDIPTFLKHRKNSKYNSLGASGGVSAVLFAAILYAPLMQICLYFFICMPGFIFGLLFLGYSFYEARRGTSYVNHSAHMYGAIFGMVFMAVVYPGAVPQFFQQILSWRLF</sequence>
<feature type="transmembrane region" description="Helical" evidence="7">
    <location>
        <begin position="116"/>
        <end position="134"/>
    </location>
</feature>
<name>A0A1G7F1R0_9BACT</name>
<dbReference type="Proteomes" id="UP000198748">
    <property type="component" value="Unassembled WGS sequence"/>
</dbReference>
<feature type="domain" description="Peptidase S54 rhomboid" evidence="8">
    <location>
        <begin position="39"/>
        <end position="189"/>
    </location>
</feature>
<evidence type="ECO:0000313" key="10">
    <source>
        <dbReference type="Proteomes" id="UP000198748"/>
    </source>
</evidence>